<dbReference type="CDD" id="cd00077">
    <property type="entry name" value="HDc"/>
    <property type="match status" value="1"/>
</dbReference>
<protein>
    <submittedName>
        <fullName evidence="2">HD domain-containing protein</fullName>
    </submittedName>
</protein>
<evidence type="ECO:0000313" key="2">
    <source>
        <dbReference type="EMBL" id="MQA38160.1"/>
    </source>
</evidence>
<dbReference type="GO" id="GO:0008081">
    <property type="term" value="F:phosphoric diester hydrolase activity"/>
    <property type="evidence" value="ECO:0007669"/>
    <property type="project" value="UniProtKB-ARBA"/>
</dbReference>
<sequence>MKIRRVTAADLKLGMLIPWNVYGENGALLVRKGHMIASANQIDYLVERGSFEDHSGQQDAAREPDSALRKLNAASLALQTLLPSLAVHAAPPDLRRRLEEVALLVADAVAVNVDAATATLLHNQTATPYAVRHSVDTAVIAQVLAKARQLSPADTLSLTLAALTMNVAMLAQHQRLQDSRAEPSAADRAAMLAHPEAGVQLLRQAGITDQAWLDCILYHHENEDGSGYPLHKSGAQIPPLARLLALADRYAARVAERVWRKTLAPHAALRDLLLESNVTIDGNLVTLLIRELGIYPIGTWVRLINGEIGVVSRRGLQSTTPHVTSVIGPRGAPLELFLQRDTRGELHAIREVLSTAQVAALQAPPLRMEQVWGRSAAV</sequence>
<accession>A0A6A7MZR4</accession>
<keyword evidence="3" id="KW-1185">Reference proteome</keyword>
<dbReference type="RefSeq" id="WP_152837607.1">
    <property type="nucleotide sequence ID" value="NZ_WHUG01000003.1"/>
</dbReference>
<dbReference type="InterPro" id="IPR003607">
    <property type="entry name" value="HD/PDEase_dom"/>
</dbReference>
<gene>
    <name evidence="2" type="ORF">GEV02_08375</name>
</gene>
<dbReference type="Pfam" id="PF13487">
    <property type="entry name" value="HD_5"/>
    <property type="match status" value="1"/>
</dbReference>
<dbReference type="AlphaFoldDB" id="A0A6A7MZR4"/>
<evidence type="ECO:0000259" key="1">
    <source>
        <dbReference type="PROSITE" id="PS51832"/>
    </source>
</evidence>
<dbReference type="InterPro" id="IPR037522">
    <property type="entry name" value="HD_GYP_dom"/>
</dbReference>
<name>A0A6A7MZR4_9BURK</name>
<dbReference type="InterPro" id="IPR052020">
    <property type="entry name" value="Cyclic_di-GMP/3'3'-cGAMP_PDE"/>
</dbReference>
<dbReference type="EMBL" id="WHUG01000003">
    <property type="protein sequence ID" value="MQA38160.1"/>
    <property type="molecule type" value="Genomic_DNA"/>
</dbReference>
<dbReference type="Gene3D" id="1.10.3210.10">
    <property type="entry name" value="Hypothetical protein af1432"/>
    <property type="match status" value="1"/>
</dbReference>
<dbReference type="Proteomes" id="UP000440498">
    <property type="component" value="Unassembled WGS sequence"/>
</dbReference>
<comment type="caution">
    <text evidence="2">The sequence shown here is derived from an EMBL/GenBank/DDBJ whole genome shotgun (WGS) entry which is preliminary data.</text>
</comment>
<reference evidence="2 3" key="1">
    <citation type="submission" date="2019-10" db="EMBL/GenBank/DDBJ databases">
        <title>Two novel species isolated from a subtropical stream in China.</title>
        <authorList>
            <person name="Lu H."/>
        </authorList>
    </citation>
    <scope>NUCLEOTIDE SEQUENCE [LARGE SCALE GENOMIC DNA]</scope>
    <source>
        <strain evidence="2 3">FT29W</strain>
    </source>
</reference>
<evidence type="ECO:0000313" key="3">
    <source>
        <dbReference type="Proteomes" id="UP000440498"/>
    </source>
</evidence>
<feature type="domain" description="HD-GYP" evidence="1">
    <location>
        <begin position="104"/>
        <end position="304"/>
    </location>
</feature>
<organism evidence="2 3">
    <name type="scientific">Rugamonas aquatica</name>
    <dbReference type="NCBI Taxonomy" id="2743357"/>
    <lineage>
        <taxon>Bacteria</taxon>
        <taxon>Pseudomonadati</taxon>
        <taxon>Pseudomonadota</taxon>
        <taxon>Betaproteobacteria</taxon>
        <taxon>Burkholderiales</taxon>
        <taxon>Oxalobacteraceae</taxon>
        <taxon>Telluria group</taxon>
        <taxon>Rugamonas</taxon>
    </lineage>
</organism>
<proteinExistence type="predicted"/>
<dbReference type="PROSITE" id="PS51832">
    <property type="entry name" value="HD_GYP"/>
    <property type="match status" value="1"/>
</dbReference>
<dbReference type="SUPFAM" id="SSF109604">
    <property type="entry name" value="HD-domain/PDEase-like"/>
    <property type="match status" value="1"/>
</dbReference>
<dbReference type="PANTHER" id="PTHR45228">
    <property type="entry name" value="CYCLIC DI-GMP PHOSPHODIESTERASE TM_0186-RELATED"/>
    <property type="match status" value="1"/>
</dbReference>